<feature type="non-terminal residue" evidence="2">
    <location>
        <position position="95"/>
    </location>
</feature>
<reference evidence="2" key="1">
    <citation type="submission" date="2014-12" db="EMBL/GenBank/DDBJ databases">
        <title>Insight into the proteome of Arion vulgaris.</title>
        <authorList>
            <person name="Aradska J."/>
            <person name="Bulat T."/>
            <person name="Smidak R."/>
            <person name="Sarate P."/>
            <person name="Gangsoo J."/>
            <person name="Sialana F."/>
            <person name="Bilban M."/>
            <person name="Lubec G."/>
        </authorList>
    </citation>
    <scope>NUCLEOTIDE SEQUENCE</scope>
    <source>
        <tissue evidence="2">Skin</tissue>
    </source>
</reference>
<protein>
    <submittedName>
        <fullName evidence="2">Uncharacterized protein</fullName>
    </submittedName>
</protein>
<dbReference type="AlphaFoldDB" id="A0A0B6Y3I6"/>
<evidence type="ECO:0000256" key="1">
    <source>
        <dbReference type="SAM" id="MobiDB-lite"/>
    </source>
</evidence>
<proteinExistence type="predicted"/>
<accession>A0A0B6Y3I6</accession>
<evidence type="ECO:0000313" key="2">
    <source>
        <dbReference type="EMBL" id="CEK50668.1"/>
    </source>
</evidence>
<dbReference type="EMBL" id="HACG01003803">
    <property type="protein sequence ID" value="CEK50668.1"/>
    <property type="molecule type" value="Transcribed_RNA"/>
</dbReference>
<gene>
    <name evidence="2" type="primary">ORF11379</name>
</gene>
<feature type="non-terminal residue" evidence="2">
    <location>
        <position position="1"/>
    </location>
</feature>
<feature type="compositionally biased region" description="Polar residues" evidence="1">
    <location>
        <begin position="82"/>
        <end position="95"/>
    </location>
</feature>
<feature type="region of interest" description="Disordered" evidence="1">
    <location>
        <begin position="71"/>
        <end position="95"/>
    </location>
</feature>
<name>A0A0B6Y3I6_9EUPU</name>
<organism evidence="2">
    <name type="scientific">Arion vulgaris</name>
    <dbReference type="NCBI Taxonomy" id="1028688"/>
    <lineage>
        <taxon>Eukaryota</taxon>
        <taxon>Metazoa</taxon>
        <taxon>Spiralia</taxon>
        <taxon>Lophotrochozoa</taxon>
        <taxon>Mollusca</taxon>
        <taxon>Gastropoda</taxon>
        <taxon>Heterobranchia</taxon>
        <taxon>Euthyneura</taxon>
        <taxon>Panpulmonata</taxon>
        <taxon>Eupulmonata</taxon>
        <taxon>Stylommatophora</taxon>
        <taxon>Helicina</taxon>
        <taxon>Arionoidea</taxon>
        <taxon>Arionidae</taxon>
        <taxon>Arion</taxon>
    </lineage>
</organism>
<sequence>HIDQDSVVMSKKAHVQKKNSNAFKCSKCDFWNSGSTDSNVLQTNHSMSNTNQPHKKPVSMRCVKCKYVMQSSSDSSSDSSKRISAQKHTSSSRSH</sequence>